<dbReference type="RefSeq" id="WP_114459322.1">
    <property type="nucleotide sequence ID" value="NZ_QPIW01000001.1"/>
</dbReference>
<dbReference type="InterPro" id="IPR053860">
    <property type="entry name" value="DUF6932"/>
</dbReference>
<proteinExistence type="predicted"/>
<keyword evidence="2" id="KW-1185">Reference proteome</keyword>
<reference evidence="1 2" key="1">
    <citation type="submission" date="2018-07" db="EMBL/GenBank/DDBJ databases">
        <title>Genome analysis of Runella aurantiaca.</title>
        <authorList>
            <person name="Yang X."/>
        </authorList>
    </citation>
    <scope>NUCLEOTIDE SEQUENCE [LARGE SCALE GENOMIC DNA]</scope>
    <source>
        <strain evidence="1 2">YX9</strain>
    </source>
</reference>
<name>A0A369IMB9_9BACT</name>
<organism evidence="1 2">
    <name type="scientific">Runella aurantiaca</name>
    <dbReference type="NCBI Taxonomy" id="2282308"/>
    <lineage>
        <taxon>Bacteria</taxon>
        <taxon>Pseudomonadati</taxon>
        <taxon>Bacteroidota</taxon>
        <taxon>Cytophagia</taxon>
        <taxon>Cytophagales</taxon>
        <taxon>Spirosomataceae</taxon>
        <taxon>Runella</taxon>
    </lineage>
</organism>
<dbReference type="AlphaFoldDB" id="A0A369IMB9"/>
<accession>A0A369IMB9</accession>
<gene>
    <name evidence="1" type="ORF">DVG78_01655</name>
</gene>
<evidence type="ECO:0000313" key="1">
    <source>
        <dbReference type="EMBL" id="RDB07786.1"/>
    </source>
</evidence>
<evidence type="ECO:0000313" key="2">
    <source>
        <dbReference type="Proteomes" id="UP000253141"/>
    </source>
</evidence>
<sequence length="156" mass="19109">MTFDQYGYLMPYEVIPTDLETFEQVFVKGFPNSNTRPTIFKEYLAYLDRLRQIIDGEFYQWIDGSFVTQKTNPNDIDLVTFLKFEQIQRHEKELNTLRKLRYEGKRYLDNYFVPTYPNEHPNFTFFEIDRLEWLHRFERDTRKKIKHGKGIIQLNF</sequence>
<comment type="caution">
    <text evidence="1">The sequence shown here is derived from an EMBL/GenBank/DDBJ whole genome shotgun (WGS) entry which is preliminary data.</text>
</comment>
<dbReference type="OrthoDB" id="2617999at2"/>
<dbReference type="EMBL" id="QPIW01000001">
    <property type="protein sequence ID" value="RDB07786.1"/>
    <property type="molecule type" value="Genomic_DNA"/>
</dbReference>
<protein>
    <submittedName>
        <fullName evidence="1">Uncharacterized protein</fullName>
    </submittedName>
</protein>
<dbReference type="Pfam" id="PF22014">
    <property type="entry name" value="DUF6932"/>
    <property type="match status" value="1"/>
</dbReference>
<dbReference type="Proteomes" id="UP000253141">
    <property type="component" value="Unassembled WGS sequence"/>
</dbReference>